<proteinExistence type="predicted"/>
<dbReference type="EMBL" id="SNYM01000002">
    <property type="protein sequence ID" value="TDQ50465.1"/>
    <property type="molecule type" value="Genomic_DNA"/>
</dbReference>
<dbReference type="SUPFAM" id="SSF53098">
    <property type="entry name" value="Ribonuclease H-like"/>
    <property type="match status" value="1"/>
</dbReference>
<dbReference type="InterPro" id="IPR002121">
    <property type="entry name" value="HRDC_dom"/>
</dbReference>
<evidence type="ECO:0000256" key="3">
    <source>
        <dbReference type="ARBA" id="ARBA00022722"/>
    </source>
</evidence>
<keyword evidence="2" id="KW-0819">tRNA processing</keyword>
<dbReference type="GO" id="GO:0003676">
    <property type="term" value="F:nucleic acid binding"/>
    <property type="evidence" value="ECO:0007669"/>
    <property type="project" value="InterPro"/>
</dbReference>
<evidence type="ECO:0000256" key="5">
    <source>
        <dbReference type="ARBA" id="ARBA00022839"/>
    </source>
</evidence>
<dbReference type="InterPro" id="IPR006292">
    <property type="entry name" value="RNase_D"/>
</dbReference>
<dbReference type="InterPro" id="IPR010997">
    <property type="entry name" value="HRDC-like_sf"/>
</dbReference>
<dbReference type="InterPro" id="IPR002562">
    <property type="entry name" value="3'-5'_exonuclease_dom"/>
</dbReference>
<dbReference type="Proteomes" id="UP000295375">
    <property type="component" value="Unassembled WGS sequence"/>
</dbReference>
<keyword evidence="5" id="KW-0269">Exonuclease</keyword>
<dbReference type="GO" id="GO:0000166">
    <property type="term" value="F:nucleotide binding"/>
    <property type="evidence" value="ECO:0007669"/>
    <property type="project" value="InterPro"/>
</dbReference>
<evidence type="ECO:0000313" key="8">
    <source>
        <dbReference type="Proteomes" id="UP000295375"/>
    </source>
</evidence>
<dbReference type="GO" id="GO:0008033">
    <property type="term" value="P:tRNA processing"/>
    <property type="evidence" value="ECO:0007669"/>
    <property type="project" value="UniProtKB-KW"/>
</dbReference>
<dbReference type="InterPro" id="IPR051086">
    <property type="entry name" value="RNase_D-like"/>
</dbReference>
<evidence type="ECO:0000256" key="4">
    <source>
        <dbReference type="ARBA" id="ARBA00022801"/>
    </source>
</evidence>
<comment type="caution">
    <text evidence="7">The sequence shown here is derived from an EMBL/GenBank/DDBJ whole genome shotgun (WGS) entry which is preliminary data.</text>
</comment>
<dbReference type="SMART" id="SM00474">
    <property type="entry name" value="35EXOc"/>
    <property type="match status" value="1"/>
</dbReference>
<dbReference type="SUPFAM" id="SSF47819">
    <property type="entry name" value="HRDC-like"/>
    <property type="match status" value="2"/>
</dbReference>
<dbReference type="PANTHER" id="PTHR47649">
    <property type="entry name" value="RIBONUCLEASE D"/>
    <property type="match status" value="1"/>
</dbReference>
<keyword evidence="4" id="KW-0378">Hydrolase</keyword>
<dbReference type="GO" id="GO:0008408">
    <property type="term" value="F:3'-5' exonuclease activity"/>
    <property type="evidence" value="ECO:0007669"/>
    <property type="project" value="InterPro"/>
</dbReference>
<dbReference type="PROSITE" id="PS50967">
    <property type="entry name" value="HRDC"/>
    <property type="match status" value="1"/>
</dbReference>
<dbReference type="AlphaFoldDB" id="A0A4R6UY04"/>
<gene>
    <name evidence="7" type="ORF">EV696_102147</name>
</gene>
<dbReference type="Gene3D" id="3.30.420.10">
    <property type="entry name" value="Ribonuclease H-like superfamily/Ribonuclease H"/>
    <property type="match status" value="1"/>
</dbReference>
<evidence type="ECO:0000256" key="1">
    <source>
        <dbReference type="ARBA" id="ARBA00022490"/>
    </source>
</evidence>
<dbReference type="Pfam" id="PF01612">
    <property type="entry name" value="DNA_pol_A_exo1"/>
    <property type="match status" value="1"/>
</dbReference>
<dbReference type="CDD" id="cd06142">
    <property type="entry name" value="RNaseD_exo"/>
    <property type="match status" value="1"/>
</dbReference>
<dbReference type="SMART" id="SM00341">
    <property type="entry name" value="HRDC"/>
    <property type="match status" value="1"/>
</dbReference>
<keyword evidence="8" id="KW-1185">Reference proteome</keyword>
<dbReference type="Gene3D" id="1.10.150.80">
    <property type="entry name" value="HRDC domain"/>
    <property type="match status" value="2"/>
</dbReference>
<dbReference type="InterPro" id="IPR044876">
    <property type="entry name" value="HRDC_dom_sf"/>
</dbReference>
<dbReference type="RefSeq" id="WP_157591219.1">
    <property type="nucleotide sequence ID" value="NZ_CP037953.1"/>
</dbReference>
<name>A0A4R6UY04_9GAMM</name>
<dbReference type="Pfam" id="PF00570">
    <property type="entry name" value="HRDC"/>
    <property type="match status" value="1"/>
</dbReference>
<dbReference type="InterPro" id="IPR012337">
    <property type="entry name" value="RNaseH-like_sf"/>
</dbReference>
<evidence type="ECO:0000256" key="2">
    <source>
        <dbReference type="ARBA" id="ARBA00022694"/>
    </source>
</evidence>
<accession>A0A4R6UY04</accession>
<keyword evidence="3" id="KW-0540">Nuclease</keyword>
<keyword evidence="1" id="KW-0963">Cytoplasm</keyword>
<dbReference type="PANTHER" id="PTHR47649:SF1">
    <property type="entry name" value="RIBONUCLEASE D"/>
    <property type="match status" value="1"/>
</dbReference>
<organism evidence="7 8">
    <name type="scientific">Permianibacter aggregans</name>
    <dbReference type="NCBI Taxonomy" id="1510150"/>
    <lineage>
        <taxon>Bacteria</taxon>
        <taxon>Pseudomonadati</taxon>
        <taxon>Pseudomonadota</taxon>
        <taxon>Gammaproteobacteria</taxon>
        <taxon>Pseudomonadales</taxon>
        <taxon>Pseudomonadaceae</taxon>
        <taxon>Permianibacter</taxon>
    </lineage>
</organism>
<feature type="domain" description="HRDC" evidence="6">
    <location>
        <begin position="224"/>
        <end position="304"/>
    </location>
</feature>
<evidence type="ECO:0000313" key="7">
    <source>
        <dbReference type="EMBL" id="TDQ50465.1"/>
    </source>
</evidence>
<dbReference type="InterPro" id="IPR036397">
    <property type="entry name" value="RNaseH_sf"/>
</dbReference>
<sequence length="399" mass="44860">MQASTTGASNAPFVFPVEWLNSNESLRSACQRWQQCEALALDTEFERVRTFWPILALIQICDGEKVYLIDPLKIDDWSPFAAVLANTSVVKVMHAAGEDLEAFAHTCGADITPLFDTQMALAYAGLGASLGLAAVVRERYQVELSKETARTDWLVRPLTQAQVDYAVTDVIYLLDLYADLKAHLHDLEKLDWFWQDGEQAMAKVHHQEPDALLYRRVKQVNLLRGQELAIAQGLASWREQEAKATDTSRNHLIRDEGIITLAQKTPKNWNDFTALNVLHPKVSRLHGKTLLNLIEKARALPSGQWPLPVSRLLDIKGGRGLLDQMASEVRSFAEAHQLPAELVYSKRALESIIIAAVDRLPQAPFVWRGWRQQAFLNPFTHLLTNAGIALPGWWQEQSS</sequence>
<protein>
    <submittedName>
        <fullName evidence="7">Ribonuclease D</fullName>
    </submittedName>
</protein>
<evidence type="ECO:0000259" key="6">
    <source>
        <dbReference type="PROSITE" id="PS50967"/>
    </source>
</evidence>
<dbReference type="GO" id="GO:0033890">
    <property type="term" value="F:ribonuclease D activity"/>
    <property type="evidence" value="ECO:0007669"/>
    <property type="project" value="InterPro"/>
</dbReference>
<reference evidence="7 8" key="1">
    <citation type="submission" date="2019-03" db="EMBL/GenBank/DDBJ databases">
        <title>Genomic Encyclopedia of Type Strains, Phase IV (KMG-IV): sequencing the most valuable type-strain genomes for metagenomic binning, comparative biology and taxonomic classification.</title>
        <authorList>
            <person name="Goeker M."/>
        </authorList>
    </citation>
    <scope>NUCLEOTIDE SEQUENCE [LARGE SCALE GENOMIC DNA]</scope>
    <source>
        <strain evidence="7 8">DSM 103792</strain>
    </source>
</reference>
<dbReference type="NCBIfam" id="TIGR01388">
    <property type="entry name" value="rnd"/>
    <property type="match status" value="1"/>
</dbReference>